<evidence type="ECO:0000256" key="3">
    <source>
        <dbReference type="ARBA" id="ARBA00022449"/>
    </source>
</evidence>
<evidence type="ECO:0000313" key="5">
    <source>
        <dbReference type="EMBL" id="PLS01801.1"/>
    </source>
</evidence>
<reference evidence="5 6" key="1">
    <citation type="submission" date="2017-11" db="EMBL/GenBank/DDBJ databases">
        <title>Comparitive Functional Genomics of Dry Heat Resistant strains isolated from the Viking Spacecraft.</title>
        <authorList>
            <person name="Seuylemezian A."/>
            <person name="Cooper K."/>
            <person name="Vaishampayan P."/>
        </authorList>
    </citation>
    <scope>NUCLEOTIDE SEQUENCE [LARGE SCALE GENOMIC DNA]</scope>
    <source>
        <strain evidence="5 6">V32-6</strain>
    </source>
</reference>
<keyword evidence="4" id="KW-0472">Membrane</keyword>
<dbReference type="NCBIfam" id="NF009314">
    <property type="entry name" value="PRK12674.1-2"/>
    <property type="match status" value="1"/>
</dbReference>
<dbReference type="GO" id="GO:0015385">
    <property type="term" value="F:sodium:proton antiporter activity"/>
    <property type="evidence" value="ECO:0007669"/>
    <property type="project" value="TreeGrafter"/>
</dbReference>
<dbReference type="GO" id="GO:0016020">
    <property type="term" value="C:membrane"/>
    <property type="evidence" value="ECO:0007669"/>
    <property type="project" value="UniProtKB-SubCell"/>
</dbReference>
<accession>A0A2N5H8G9</accession>
<comment type="subcellular location">
    <subcellularLocation>
        <location evidence="1">Membrane</location>
        <topology evidence="1">Multi-pass membrane protein</topology>
    </subcellularLocation>
</comment>
<keyword evidence="6" id="KW-1185">Reference proteome</keyword>
<evidence type="ECO:0000313" key="6">
    <source>
        <dbReference type="Proteomes" id="UP000234950"/>
    </source>
</evidence>
<feature type="transmembrane region" description="Helical" evidence="4">
    <location>
        <begin position="6"/>
        <end position="28"/>
    </location>
</feature>
<dbReference type="AlphaFoldDB" id="A0A2N5H8G9"/>
<dbReference type="RefSeq" id="WP_101650927.1">
    <property type="nucleotide sequence ID" value="NZ_PGVE01000089.1"/>
</dbReference>
<evidence type="ECO:0000256" key="1">
    <source>
        <dbReference type="ARBA" id="ARBA00004141"/>
    </source>
</evidence>
<feature type="transmembrane region" description="Helical" evidence="4">
    <location>
        <begin position="66"/>
        <end position="85"/>
    </location>
</feature>
<sequence length="127" mass="13908">MDLIADIIIVLLVTVGIVFTIVTVIGILRLPDVYTRAHAASKSATLGVMSLLLGVFLHFWWNEGHFSVQLLLGIVFLFITSPIGGHLMTRAAYMSGVEPTDLTVGDDLEEAVIEQRIESDKNTPDDK</sequence>
<dbReference type="PANTHER" id="PTHR34703:SF1">
    <property type="entry name" value="ANTIPORTER SUBUNIT MNHG2-RELATED"/>
    <property type="match status" value="1"/>
</dbReference>
<gene>
    <name evidence="5" type="ORF">CVD27_23410</name>
</gene>
<comment type="caution">
    <text evidence="5">The sequence shown here is derived from an EMBL/GenBank/DDBJ whole genome shotgun (WGS) entry which is preliminary data.</text>
</comment>
<feature type="transmembrane region" description="Helical" evidence="4">
    <location>
        <begin position="40"/>
        <end position="60"/>
    </location>
</feature>
<keyword evidence="3" id="KW-0050">Antiport</keyword>
<dbReference type="NCBIfam" id="TIGR01300">
    <property type="entry name" value="CPA3_mnhG_phaG"/>
    <property type="match status" value="1"/>
</dbReference>
<evidence type="ECO:0000256" key="4">
    <source>
        <dbReference type="SAM" id="Phobius"/>
    </source>
</evidence>
<proteinExistence type="inferred from homology"/>
<dbReference type="Pfam" id="PF03334">
    <property type="entry name" value="PhaG_MnhG_YufB"/>
    <property type="match status" value="1"/>
</dbReference>
<dbReference type="OrthoDB" id="9806575at2"/>
<comment type="similarity">
    <text evidence="2">Belongs to the CPA3 antiporters (TC 2.A.63) subunit G family.</text>
</comment>
<keyword evidence="3" id="KW-0813">Transport</keyword>
<evidence type="ECO:0000256" key="2">
    <source>
        <dbReference type="ARBA" id="ARBA00008404"/>
    </source>
</evidence>
<protein>
    <submittedName>
        <fullName evidence="5">Na+/H+ antiporter subunit G</fullName>
    </submittedName>
</protein>
<organism evidence="5 6">
    <name type="scientific">Neobacillus cucumis</name>
    <dbReference type="NCBI Taxonomy" id="1740721"/>
    <lineage>
        <taxon>Bacteria</taxon>
        <taxon>Bacillati</taxon>
        <taxon>Bacillota</taxon>
        <taxon>Bacilli</taxon>
        <taxon>Bacillales</taxon>
        <taxon>Bacillaceae</taxon>
        <taxon>Neobacillus</taxon>
    </lineage>
</organism>
<name>A0A2N5H8G9_9BACI</name>
<keyword evidence="4" id="KW-1133">Transmembrane helix</keyword>
<dbReference type="Proteomes" id="UP000234950">
    <property type="component" value="Unassembled WGS sequence"/>
</dbReference>
<keyword evidence="4" id="KW-0812">Transmembrane</keyword>
<dbReference type="InterPro" id="IPR005133">
    <property type="entry name" value="PhaG_MnhG_YufB"/>
</dbReference>
<dbReference type="EMBL" id="PGVE01000089">
    <property type="protein sequence ID" value="PLS01801.1"/>
    <property type="molecule type" value="Genomic_DNA"/>
</dbReference>
<dbReference type="PANTHER" id="PTHR34703">
    <property type="entry name" value="ANTIPORTER SUBUNIT MNHG2-RELATED"/>
    <property type="match status" value="1"/>
</dbReference>